<dbReference type="AlphaFoldDB" id="K0S1U1"/>
<feature type="region of interest" description="Disordered" evidence="1">
    <location>
        <begin position="69"/>
        <end position="88"/>
    </location>
</feature>
<gene>
    <name evidence="2" type="ORF">THAOC_21125</name>
</gene>
<protein>
    <submittedName>
        <fullName evidence="2">Uncharacterized protein</fullName>
    </submittedName>
</protein>
<evidence type="ECO:0000313" key="2">
    <source>
        <dbReference type="EMBL" id="EJK58724.1"/>
    </source>
</evidence>
<name>K0S1U1_THAOC</name>
<evidence type="ECO:0000256" key="1">
    <source>
        <dbReference type="SAM" id="MobiDB-lite"/>
    </source>
</evidence>
<comment type="caution">
    <text evidence="2">The sequence shown here is derived from an EMBL/GenBank/DDBJ whole genome shotgun (WGS) entry which is preliminary data.</text>
</comment>
<keyword evidence="3" id="KW-1185">Reference proteome</keyword>
<dbReference type="Proteomes" id="UP000266841">
    <property type="component" value="Unassembled WGS sequence"/>
</dbReference>
<feature type="compositionally biased region" description="Polar residues" evidence="1">
    <location>
        <begin position="74"/>
        <end position="88"/>
    </location>
</feature>
<dbReference type="EMBL" id="AGNL01024365">
    <property type="protein sequence ID" value="EJK58724.1"/>
    <property type="molecule type" value="Genomic_DNA"/>
</dbReference>
<accession>K0S1U1</accession>
<sequence length="88" mass="9991">MGINTLLKVLEQLLHKIKAKRRREMIAQLREMIKAEAQLPACPPRMMSVSARDVAWVWGFGGWVWGGKGRQEAQAPSRQVKNYTASID</sequence>
<evidence type="ECO:0000313" key="3">
    <source>
        <dbReference type="Proteomes" id="UP000266841"/>
    </source>
</evidence>
<reference evidence="2 3" key="1">
    <citation type="journal article" date="2012" name="Genome Biol.">
        <title>Genome and low-iron response of an oceanic diatom adapted to chronic iron limitation.</title>
        <authorList>
            <person name="Lommer M."/>
            <person name="Specht M."/>
            <person name="Roy A.S."/>
            <person name="Kraemer L."/>
            <person name="Andreson R."/>
            <person name="Gutowska M.A."/>
            <person name="Wolf J."/>
            <person name="Bergner S.V."/>
            <person name="Schilhabel M.B."/>
            <person name="Klostermeier U.C."/>
            <person name="Beiko R.G."/>
            <person name="Rosenstiel P."/>
            <person name="Hippler M."/>
            <person name="Laroche J."/>
        </authorList>
    </citation>
    <scope>NUCLEOTIDE SEQUENCE [LARGE SCALE GENOMIC DNA]</scope>
    <source>
        <strain evidence="2 3">CCMP1005</strain>
    </source>
</reference>
<organism evidence="2 3">
    <name type="scientific">Thalassiosira oceanica</name>
    <name type="common">Marine diatom</name>
    <dbReference type="NCBI Taxonomy" id="159749"/>
    <lineage>
        <taxon>Eukaryota</taxon>
        <taxon>Sar</taxon>
        <taxon>Stramenopiles</taxon>
        <taxon>Ochrophyta</taxon>
        <taxon>Bacillariophyta</taxon>
        <taxon>Coscinodiscophyceae</taxon>
        <taxon>Thalassiosirophycidae</taxon>
        <taxon>Thalassiosirales</taxon>
        <taxon>Thalassiosiraceae</taxon>
        <taxon>Thalassiosira</taxon>
    </lineage>
</organism>
<proteinExistence type="predicted"/>